<name>A0A4C1TB46_EUMVA</name>
<sequence>MLKLTIIASRRLKKRIEVSESDSDESDSSEEDEILDPLFDQDFLKTLASLKNSDEDDNDEVPTVQRSLSPSMVEEERRLKAEFVKVMNDDNDSE</sequence>
<proteinExistence type="predicted"/>
<dbReference type="AlphaFoldDB" id="A0A4C1TB46"/>
<reference evidence="2 3" key="1">
    <citation type="journal article" date="2019" name="Commun. Biol.">
        <title>The bagworm genome reveals a unique fibroin gene that provides high tensile strength.</title>
        <authorList>
            <person name="Kono N."/>
            <person name="Nakamura H."/>
            <person name="Ohtoshi R."/>
            <person name="Tomita M."/>
            <person name="Numata K."/>
            <person name="Arakawa K."/>
        </authorList>
    </citation>
    <scope>NUCLEOTIDE SEQUENCE [LARGE SCALE GENOMIC DNA]</scope>
</reference>
<evidence type="ECO:0000313" key="2">
    <source>
        <dbReference type="EMBL" id="GBP10531.1"/>
    </source>
</evidence>
<dbReference type="STRING" id="151549.A0A4C1TB46"/>
<evidence type="ECO:0000313" key="3">
    <source>
        <dbReference type="Proteomes" id="UP000299102"/>
    </source>
</evidence>
<organism evidence="2 3">
    <name type="scientific">Eumeta variegata</name>
    <name type="common">Bagworm moth</name>
    <name type="synonym">Eumeta japonica</name>
    <dbReference type="NCBI Taxonomy" id="151549"/>
    <lineage>
        <taxon>Eukaryota</taxon>
        <taxon>Metazoa</taxon>
        <taxon>Ecdysozoa</taxon>
        <taxon>Arthropoda</taxon>
        <taxon>Hexapoda</taxon>
        <taxon>Insecta</taxon>
        <taxon>Pterygota</taxon>
        <taxon>Neoptera</taxon>
        <taxon>Endopterygota</taxon>
        <taxon>Lepidoptera</taxon>
        <taxon>Glossata</taxon>
        <taxon>Ditrysia</taxon>
        <taxon>Tineoidea</taxon>
        <taxon>Psychidae</taxon>
        <taxon>Oiketicinae</taxon>
        <taxon>Eumeta</taxon>
    </lineage>
</organism>
<dbReference type="Proteomes" id="UP000299102">
    <property type="component" value="Unassembled WGS sequence"/>
</dbReference>
<evidence type="ECO:0000256" key="1">
    <source>
        <dbReference type="SAM" id="MobiDB-lite"/>
    </source>
</evidence>
<comment type="caution">
    <text evidence="2">The sequence shown here is derived from an EMBL/GenBank/DDBJ whole genome shotgun (WGS) entry which is preliminary data.</text>
</comment>
<protein>
    <submittedName>
        <fullName evidence="2">Protein KRI1 homolog</fullName>
    </submittedName>
</protein>
<gene>
    <name evidence="2" type="ORF">EVAR_73049_1</name>
</gene>
<dbReference type="EMBL" id="BGZK01008969">
    <property type="protein sequence ID" value="GBP10531.1"/>
    <property type="molecule type" value="Genomic_DNA"/>
</dbReference>
<accession>A0A4C1TB46</accession>
<keyword evidence="3" id="KW-1185">Reference proteome</keyword>
<feature type="region of interest" description="Disordered" evidence="1">
    <location>
        <begin position="50"/>
        <end position="72"/>
    </location>
</feature>